<name>A0A3E2VNR0_CLOIN</name>
<protein>
    <submittedName>
        <fullName evidence="2">Uncharacterized protein</fullName>
    </submittedName>
</protein>
<accession>A0A3E2VNR0</accession>
<keyword evidence="1" id="KW-1133">Transmembrane helix</keyword>
<keyword evidence="1" id="KW-0812">Transmembrane</keyword>
<evidence type="ECO:0000313" key="3">
    <source>
        <dbReference type="Proteomes" id="UP000260025"/>
    </source>
</evidence>
<dbReference type="OrthoDB" id="9931185at2"/>
<evidence type="ECO:0000313" key="2">
    <source>
        <dbReference type="EMBL" id="RGC12306.1"/>
    </source>
</evidence>
<comment type="caution">
    <text evidence="2">The sequence shown here is derived from an EMBL/GenBank/DDBJ whole genome shotgun (WGS) entry which is preliminary data.</text>
</comment>
<feature type="transmembrane region" description="Helical" evidence="1">
    <location>
        <begin position="38"/>
        <end position="58"/>
    </location>
</feature>
<gene>
    <name evidence="2" type="ORF">DXA38_17400</name>
</gene>
<organism evidence="2 3">
    <name type="scientific">Clostridium innocuum</name>
    <dbReference type="NCBI Taxonomy" id="1522"/>
    <lineage>
        <taxon>Bacteria</taxon>
        <taxon>Bacillati</taxon>
        <taxon>Bacillota</taxon>
        <taxon>Clostridia</taxon>
        <taxon>Eubacteriales</taxon>
        <taxon>Clostridiaceae</taxon>
        <taxon>Clostridium</taxon>
    </lineage>
</organism>
<dbReference type="Proteomes" id="UP000260025">
    <property type="component" value="Unassembled WGS sequence"/>
</dbReference>
<dbReference type="RefSeq" id="WP_117444293.1">
    <property type="nucleotide sequence ID" value="NZ_JAJFEN010000027.1"/>
</dbReference>
<evidence type="ECO:0000256" key="1">
    <source>
        <dbReference type="SAM" id="Phobius"/>
    </source>
</evidence>
<reference evidence="2 3" key="1">
    <citation type="submission" date="2018-08" db="EMBL/GenBank/DDBJ databases">
        <title>A genome reference for cultivated species of the human gut microbiota.</title>
        <authorList>
            <person name="Zou Y."/>
            <person name="Xue W."/>
            <person name="Luo G."/>
        </authorList>
    </citation>
    <scope>NUCLEOTIDE SEQUENCE [LARGE SCALE GENOMIC DNA]</scope>
    <source>
        <strain evidence="2 3">OF01-2LB</strain>
    </source>
</reference>
<sequence length="59" mass="7027">MSGRKKIVMTKAVRERMQKDIEYGQNMQAYWNQYRRDFLILLAVLLLVMLILVIANILL</sequence>
<keyword evidence="1" id="KW-0472">Membrane</keyword>
<dbReference type="EMBL" id="QVEV01000033">
    <property type="protein sequence ID" value="RGC12306.1"/>
    <property type="molecule type" value="Genomic_DNA"/>
</dbReference>
<dbReference type="AlphaFoldDB" id="A0A3E2VNR0"/>
<proteinExistence type="predicted"/>